<dbReference type="STRING" id="269796.Rru_A2080"/>
<dbReference type="EMBL" id="CP000230">
    <property type="protein sequence ID" value="ABC22880.1"/>
    <property type="molecule type" value="Genomic_DNA"/>
</dbReference>
<evidence type="ECO:0000313" key="2">
    <source>
        <dbReference type="EMBL" id="ABC22880.1"/>
    </source>
</evidence>
<name>Q2RSL5_RHORT</name>
<gene>
    <name evidence="2" type="ordered locus">Rru_A2080</name>
</gene>
<keyword evidence="3" id="KW-1185">Reference proteome</keyword>
<dbReference type="HOGENOM" id="CLU_1487966_0_0_5"/>
<feature type="compositionally biased region" description="Pro residues" evidence="1">
    <location>
        <begin position="170"/>
        <end position="191"/>
    </location>
</feature>
<feature type="compositionally biased region" description="Low complexity" evidence="1">
    <location>
        <begin position="192"/>
        <end position="201"/>
    </location>
</feature>
<reference evidence="2 3" key="1">
    <citation type="journal article" date="2011" name="Stand. Genomic Sci.">
        <title>Complete genome sequence of Rhodospirillum rubrum type strain (S1).</title>
        <authorList>
            <person name="Munk A.C."/>
            <person name="Copeland A."/>
            <person name="Lucas S."/>
            <person name="Lapidus A."/>
            <person name="Del Rio T.G."/>
            <person name="Barry K."/>
            <person name="Detter J.C."/>
            <person name="Hammon N."/>
            <person name="Israni S."/>
            <person name="Pitluck S."/>
            <person name="Brettin T."/>
            <person name="Bruce D."/>
            <person name="Han C."/>
            <person name="Tapia R."/>
            <person name="Gilna P."/>
            <person name="Schmutz J."/>
            <person name="Larimer F."/>
            <person name="Land M."/>
            <person name="Kyrpides N.C."/>
            <person name="Mavromatis K."/>
            <person name="Richardson P."/>
            <person name="Rohde M."/>
            <person name="Goker M."/>
            <person name="Klenk H.P."/>
            <person name="Zhang Y."/>
            <person name="Roberts G.P."/>
            <person name="Reslewic S."/>
            <person name="Schwartz D.C."/>
        </authorList>
    </citation>
    <scope>NUCLEOTIDE SEQUENCE [LARGE SCALE GENOMIC DNA]</scope>
    <source>
        <strain evidence="3">ATCC 11170 / ATH 1.1.1 / DSM 467 / LMG 4362 / NCIMB 8255 / S1</strain>
    </source>
</reference>
<evidence type="ECO:0000256" key="1">
    <source>
        <dbReference type="SAM" id="MobiDB-lite"/>
    </source>
</evidence>
<accession>Q2RSL5</accession>
<dbReference type="eggNOG" id="ENOG503374F">
    <property type="taxonomic scope" value="Bacteria"/>
</dbReference>
<dbReference type="AlphaFoldDB" id="Q2RSL5"/>
<feature type="region of interest" description="Disordered" evidence="1">
    <location>
        <begin position="152"/>
        <end position="201"/>
    </location>
</feature>
<dbReference type="EnsemblBacteria" id="ABC22880">
    <property type="protein sequence ID" value="ABC22880"/>
    <property type="gene ID" value="Rru_A2080"/>
</dbReference>
<protein>
    <submittedName>
        <fullName evidence="2">Uncharacterized protein</fullName>
    </submittedName>
</protein>
<evidence type="ECO:0000313" key="3">
    <source>
        <dbReference type="Proteomes" id="UP000001929"/>
    </source>
</evidence>
<organism evidence="2 3">
    <name type="scientific">Rhodospirillum rubrum (strain ATCC 11170 / ATH 1.1.1 / DSM 467 / LMG 4362 / NCIMB 8255 / S1)</name>
    <dbReference type="NCBI Taxonomy" id="269796"/>
    <lineage>
        <taxon>Bacteria</taxon>
        <taxon>Pseudomonadati</taxon>
        <taxon>Pseudomonadota</taxon>
        <taxon>Alphaproteobacteria</taxon>
        <taxon>Rhodospirillales</taxon>
        <taxon>Rhodospirillaceae</taxon>
        <taxon>Rhodospirillum</taxon>
    </lineage>
</organism>
<sequence length="201" mass="21711">MRRPGLHPGELFSDPARLEPMDMVTLIGILVVAGLAIVLIGAMINYMSSLVKSAYQIKIELRADLESGLQSMRDDIDRRAKWAKGEMIEETAKIRDSLTQQANDRTSALRESLLRAVVEARDADLTAIAAMADRVGLLDRRISSLEQETAYRRDMTLRARHTPGTATEATPPPPPQAPAPAPTSAPSPSSPSPSSSANARG</sequence>
<dbReference type="PATRIC" id="fig|269796.9.peg.2169"/>
<dbReference type="Proteomes" id="UP000001929">
    <property type="component" value="Chromosome"/>
</dbReference>
<proteinExistence type="predicted"/>
<dbReference type="KEGG" id="rru:Rru_A2080"/>